<dbReference type="Gene3D" id="3.40.50.300">
    <property type="entry name" value="P-loop containing nucleotide triphosphate hydrolases"/>
    <property type="match status" value="1"/>
</dbReference>
<accession>A0A2H0WRW9</accession>
<evidence type="ECO:0000313" key="2">
    <source>
        <dbReference type="EMBL" id="PIS14678.1"/>
    </source>
</evidence>
<dbReference type="SUPFAM" id="SSF52540">
    <property type="entry name" value="P-loop containing nucleoside triphosphate hydrolases"/>
    <property type="match status" value="1"/>
</dbReference>
<dbReference type="GO" id="GO:0003697">
    <property type="term" value="F:single-stranded DNA binding"/>
    <property type="evidence" value="ECO:0007669"/>
    <property type="project" value="TreeGrafter"/>
</dbReference>
<protein>
    <recommendedName>
        <fullName evidence="1">AAA+ ATPase domain-containing protein</fullName>
    </recommendedName>
</protein>
<dbReference type="InterPro" id="IPR027417">
    <property type="entry name" value="P-loop_NTPase"/>
</dbReference>
<dbReference type="SMART" id="SM00382">
    <property type="entry name" value="AAA"/>
    <property type="match status" value="1"/>
</dbReference>
<dbReference type="InterPro" id="IPR003593">
    <property type="entry name" value="AAA+_ATPase"/>
</dbReference>
<proteinExistence type="predicted"/>
<gene>
    <name evidence="2" type="ORF">COT64_01415</name>
</gene>
<dbReference type="GO" id="GO:0004252">
    <property type="term" value="F:serine-type endopeptidase activity"/>
    <property type="evidence" value="ECO:0007669"/>
    <property type="project" value="InterPro"/>
</dbReference>
<evidence type="ECO:0000313" key="3">
    <source>
        <dbReference type="Proteomes" id="UP000230775"/>
    </source>
</evidence>
<dbReference type="PANTHER" id="PTHR43718:SF2">
    <property type="entry name" value="LON PROTEASE HOMOLOG, MITOCHONDRIAL"/>
    <property type="match status" value="1"/>
</dbReference>
<dbReference type="InterPro" id="IPR003959">
    <property type="entry name" value="ATPase_AAA_core"/>
</dbReference>
<dbReference type="GO" id="GO:0006515">
    <property type="term" value="P:protein quality control for misfolded or incompletely synthesized proteins"/>
    <property type="evidence" value="ECO:0007669"/>
    <property type="project" value="TreeGrafter"/>
</dbReference>
<dbReference type="GO" id="GO:0007005">
    <property type="term" value="P:mitochondrion organization"/>
    <property type="evidence" value="ECO:0007669"/>
    <property type="project" value="TreeGrafter"/>
</dbReference>
<dbReference type="Proteomes" id="UP000230775">
    <property type="component" value="Unassembled WGS sequence"/>
</dbReference>
<dbReference type="Pfam" id="PF22667">
    <property type="entry name" value="Lon_lid"/>
    <property type="match status" value="1"/>
</dbReference>
<name>A0A2H0WRW9_9BACT</name>
<dbReference type="EMBL" id="PEZI01000031">
    <property type="protein sequence ID" value="PIS14678.1"/>
    <property type="molecule type" value="Genomic_DNA"/>
</dbReference>
<dbReference type="Pfam" id="PF00004">
    <property type="entry name" value="AAA"/>
    <property type="match status" value="1"/>
</dbReference>
<dbReference type="Gene3D" id="1.10.8.60">
    <property type="match status" value="1"/>
</dbReference>
<feature type="domain" description="AAA+ ATPase" evidence="1">
    <location>
        <begin position="117"/>
        <end position="265"/>
    </location>
</feature>
<dbReference type="GO" id="GO:0005524">
    <property type="term" value="F:ATP binding"/>
    <property type="evidence" value="ECO:0007669"/>
    <property type="project" value="InterPro"/>
</dbReference>
<evidence type="ECO:0000259" key="1">
    <source>
        <dbReference type="SMART" id="SM00382"/>
    </source>
</evidence>
<dbReference type="PANTHER" id="PTHR43718">
    <property type="entry name" value="LON PROTEASE"/>
    <property type="match status" value="1"/>
</dbReference>
<comment type="caution">
    <text evidence="2">The sequence shown here is derived from an EMBL/GenBank/DDBJ whole genome shotgun (WGS) entry which is preliminary data.</text>
</comment>
<dbReference type="GO" id="GO:0016887">
    <property type="term" value="F:ATP hydrolysis activity"/>
    <property type="evidence" value="ECO:0007669"/>
    <property type="project" value="InterPro"/>
</dbReference>
<dbReference type="GO" id="GO:0004176">
    <property type="term" value="F:ATP-dependent peptidase activity"/>
    <property type="evidence" value="ECO:0007669"/>
    <property type="project" value="InterPro"/>
</dbReference>
<reference evidence="3" key="1">
    <citation type="submission" date="2017-09" db="EMBL/GenBank/DDBJ databases">
        <title>Depth-based differentiation of microbial function through sediment-hosted aquifers and enrichment of novel symbionts in the deep terrestrial subsurface.</title>
        <authorList>
            <person name="Probst A.J."/>
            <person name="Ladd B."/>
            <person name="Jarett J.K."/>
            <person name="Geller-Mcgrath D.E."/>
            <person name="Sieber C.M.K."/>
            <person name="Emerson J.B."/>
            <person name="Anantharaman K."/>
            <person name="Thomas B.C."/>
            <person name="Malmstrom R."/>
            <person name="Stieglmeier M."/>
            <person name="Klingl A."/>
            <person name="Woyke T."/>
            <person name="Ryan C.M."/>
            <person name="Banfield J.F."/>
        </authorList>
    </citation>
    <scope>NUCLEOTIDE SEQUENCE [LARGE SCALE GENOMIC DNA]</scope>
</reference>
<dbReference type="AlphaFoldDB" id="A0A2H0WRW9"/>
<dbReference type="InterPro" id="IPR054594">
    <property type="entry name" value="Lon_lid"/>
</dbReference>
<organism evidence="2 3">
    <name type="scientific">Candidatus Shapirobacteria bacterium CG09_land_8_20_14_0_10_39_12</name>
    <dbReference type="NCBI Taxonomy" id="1974885"/>
    <lineage>
        <taxon>Bacteria</taxon>
        <taxon>Candidatus Shapironibacteriota</taxon>
    </lineage>
</organism>
<dbReference type="InterPro" id="IPR027065">
    <property type="entry name" value="Lon_Prtase"/>
</dbReference>
<dbReference type="GO" id="GO:0051131">
    <property type="term" value="P:chaperone-mediated protein complex assembly"/>
    <property type="evidence" value="ECO:0007669"/>
    <property type="project" value="TreeGrafter"/>
</dbReference>
<sequence length="351" mass="39811">MEKPDELLLEIKKLSEKVTSTTLPPDLKERLNASIDRLKTAFKFENYSKNFDEISRYIDWICSLPWTKQTDDILDLNFAKKVFDANHYGLTGVKERVLEYIAVLKLQKERNKEEKTRAPILCFVGLVGTGKTTLAYSIAQALGRKFARIAFGGLGDPGFLRGRSRMLSESEPGQVIKALKYAGTRNPVILLDEIDRIAEENRSTIMGVLVELLDPAQNDKFSDYYLDYPFDLSDVLFVATANNTTNISMAVLDRLEPMQMPSYSDEEKITIGKNYILPKIMKANSLTSSDLEIDENLWPKLVRPLGFDAGVRTLERNVSAICRKVAKLIVEGKQGKIVIDENNLREFIQSW</sequence>